<comment type="cofactor">
    <cofactor evidence="1 4">
        <name>pyridoxal 5'-phosphate</name>
        <dbReference type="ChEBI" id="CHEBI:597326"/>
    </cofactor>
</comment>
<dbReference type="Pfam" id="PF00155">
    <property type="entry name" value="Aminotran_1_2"/>
    <property type="match status" value="1"/>
</dbReference>
<dbReference type="InterPro" id="IPR015424">
    <property type="entry name" value="PyrdxlP-dep_Trfase"/>
</dbReference>
<dbReference type="Proteomes" id="UP000285875">
    <property type="component" value="Chromosome"/>
</dbReference>
<comment type="similarity">
    <text evidence="4">Belongs to the class-I pyridoxal-phosphate-dependent aminotransferase family.</text>
</comment>
<dbReference type="RefSeq" id="WP_097799158.1">
    <property type="nucleotide sequence ID" value="NZ_CP025570.1"/>
</dbReference>
<proteinExistence type="inferred from homology"/>
<dbReference type="GO" id="GO:0008483">
    <property type="term" value="F:transaminase activity"/>
    <property type="evidence" value="ECO:0007669"/>
    <property type="project" value="UniProtKB-KW"/>
</dbReference>
<dbReference type="EC" id="2.6.1.-" evidence="4"/>
<dbReference type="PROSITE" id="PS00105">
    <property type="entry name" value="AA_TRANSFER_CLASS_1"/>
    <property type="match status" value="1"/>
</dbReference>
<evidence type="ECO:0000313" key="7">
    <source>
        <dbReference type="Proteomes" id="UP000285875"/>
    </source>
</evidence>
<reference evidence="7" key="1">
    <citation type="submission" date="2017-12" db="EMBL/GenBank/DDBJ databases">
        <title>Whole genome sequencing of Acidipropionibacterium jensenii strains JS279 and JS280.</title>
        <authorList>
            <person name="Deptula P."/>
            <person name="Laine P."/>
            <person name="Smolander O.-P."/>
            <person name="Paulin L."/>
            <person name="Auvinen P."/>
            <person name="Varmanen P."/>
        </authorList>
    </citation>
    <scope>NUCLEOTIDE SEQUENCE [LARGE SCALE GENOMIC DNA]</scope>
    <source>
        <strain evidence="7">JS280</strain>
    </source>
</reference>
<accession>A0A3T0S0M5</accession>
<dbReference type="GO" id="GO:0030170">
    <property type="term" value="F:pyridoxal phosphate binding"/>
    <property type="evidence" value="ECO:0007669"/>
    <property type="project" value="InterPro"/>
</dbReference>
<protein>
    <recommendedName>
        <fullName evidence="4">Aminotransferase</fullName>
        <ecNumber evidence="4">2.6.1.-</ecNumber>
    </recommendedName>
</protein>
<name>A0A3T0S0M5_9ACTN</name>
<evidence type="ECO:0000256" key="3">
    <source>
        <dbReference type="ARBA" id="ARBA00022679"/>
    </source>
</evidence>
<dbReference type="CDD" id="cd00609">
    <property type="entry name" value="AAT_like"/>
    <property type="match status" value="1"/>
</dbReference>
<feature type="domain" description="Aminotransferase class I/classII large" evidence="5">
    <location>
        <begin position="39"/>
        <end position="371"/>
    </location>
</feature>
<dbReference type="InterPro" id="IPR004839">
    <property type="entry name" value="Aminotransferase_I/II_large"/>
</dbReference>
<evidence type="ECO:0000256" key="2">
    <source>
        <dbReference type="ARBA" id="ARBA00022576"/>
    </source>
</evidence>
<dbReference type="NCBIfam" id="TIGR03539">
    <property type="entry name" value="DapC_actino"/>
    <property type="match status" value="1"/>
</dbReference>
<dbReference type="EMBL" id="CP025570">
    <property type="protein sequence ID" value="AZZ39878.1"/>
    <property type="molecule type" value="Genomic_DNA"/>
</dbReference>
<keyword evidence="3 4" id="KW-0808">Transferase</keyword>
<dbReference type="AlphaFoldDB" id="A0A3T0S0M5"/>
<organism evidence="6 7">
    <name type="scientific">Acidipropionibacterium jensenii</name>
    <dbReference type="NCBI Taxonomy" id="1749"/>
    <lineage>
        <taxon>Bacteria</taxon>
        <taxon>Bacillati</taxon>
        <taxon>Actinomycetota</taxon>
        <taxon>Actinomycetes</taxon>
        <taxon>Propionibacteriales</taxon>
        <taxon>Propionibacteriaceae</taxon>
        <taxon>Acidipropionibacterium</taxon>
    </lineage>
</organism>
<evidence type="ECO:0000256" key="4">
    <source>
        <dbReference type="RuleBase" id="RU000481"/>
    </source>
</evidence>
<dbReference type="InterPro" id="IPR015422">
    <property type="entry name" value="PyrdxlP-dep_Trfase_small"/>
</dbReference>
<dbReference type="InterPro" id="IPR004838">
    <property type="entry name" value="NHTrfase_class1_PyrdxlP-BS"/>
</dbReference>
<dbReference type="PANTHER" id="PTHR42832:SF3">
    <property type="entry name" value="L-GLUTAMINE--4-(METHYLSULFANYL)-2-OXOBUTANOATE AMINOTRANSFERASE"/>
    <property type="match status" value="1"/>
</dbReference>
<keyword evidence="2 4" id="KW-0032">Aminotransferase</keyword>
<dbReference type="InterPro" id="IPR019880">
    <property type="entry name" value="OxyQ"/>
</dbReference>
<dbReference type="Gene3D" id="3.90.1150.10">
    <property type="entry name" value="Aspartate Aminotransferase, domain 1"/>
    <property type="match status" value="1"/>
</dbReference>
<gene>
    <name evidence="6" type="primary">dapC</name>
    <name evidence="6" type="ORF">C0Z10_09070</name>
</gene>
<dbReference type="SUPFAM" id="SSF53383">
    <property type="entry name" value="PLP-dependent transferases"/>
    <property type="match status" value="1"/>
</dbReference>
<dbReference type="KEGG" id="aji:C0Z10_09070"/>
<dbReference type="InterPro" id="IPR050881">
    <property type="entry name" value="LL-DAP_aminotransferase"/>
</dbReference>
<evidence type="ECO:0000313" key="6">
    <source>
        <dbReference type="EMBL" id="AZZ39878.1"/>
    </source>
</evidence>
<sequence>MSSALDRGTRRRVSASLPTFPWDTIRAAKERAAEHPGGLIDLSVGTPVDPTPGPVRDALAAASDAHGYPQVWGTPALRAAILEHMTGRWGAPELTEESVLPVIGTKELVASLPSQLGLGPDSLIVIPECAYPTYRVGALLCGARVQVTDDPDRVEGEPDLIWINSPANPSGRVLSIDEMRAWVQLARRTGAVLASDECYGEFSWQVEAVSVLDTRVSDGDIGGLLSCMSMSKRSNMAGYRAGFVVGDPALTSELLAIRKHAGMIVPAPIAEAMRVALGDAGQVAEQRERYRRRREVLMPALTGAGFRIDHSEGSIYLWATRGQDCRETLDWLAERGILCSPGDFYVEGHSDHVRIGLTAPDDRIVEAARRLSSGN</sequence>
<evidence type="ECO:0000259" key="5">
    <source>
        <dbReference type="Pfam" id="PF00155"/>
    </source>
</evidence>
<dbReference type="Gene3D" id="3.40.640.10">
    <property type="entry name" value="Type I PLP-dependent aspartate aminotransferase-like (Major domain)"/>
    <property type="match status" value="1"/>
</dbReference>
<dbReference type="InterPro" id="IPR015421">
    <property type="entry name" value="PyrdxlP-dep_Trfase_major"/>
</dbReference>
<evidence type="ECO:0000256" key="1">
    <source>
        <dbReference type="ARBA" id="ARBA00001933"/>
    </source>
</evidence>
<dbReference type="PANTHER" id="PTHR42832">
    <property type="entry name" value="AMINO ACID AMINOTRANSFERASE"/>
    <property type="match status" value="1"/>
</dbReference>